<dbReference type="AlphaFoldDB" id="A0AAP0RAX3"/>
<comment type="caution">
    <text evidence="1">The sequence shown here is derived from an EMBL/GenBank/DDBJ whole genome shotgun (WGS) entry which is preliminary data.</text>
</comment>
<keyword evidence="2" id="KW-1185">Reference proteome</keyword>
<sequence length="99" mass="10778">MLSVFPFRAVWELACFVGTADQLQHISLKMLFGEATLARCHIDGLCEILVVSAENEATWSGAVQTIALQKPQELLDLFSSGNCSASAFAINMFLEPSLN</sequence>
<protein>
    <submittedName>
        <fullName evidence="1">Uncharacterized protein</fullName>
    </submittedName>
</protein>
<reference evidence="1 2" key="1">
    <citation type="journal article" date="2024" name="Plant J.">
        <title>Genome sequences and population genomics reveal climatic adaptation and genomic divergence between two closely related sweetgum species.</title>
        <authorList>
            <person name="Xu W.Q."/>
            <person name="Ren C.Q."/>
            <person name="Zhang X.Y."/>
            <person name="Comes H.P."/>
            <person name="Liu X.H."/>
            <person name="Li Y.G."/>
            <person name="Kettle C.J."/>
            <person name="Jalonen R."/>
            <person name="Gaisberger H."/>
            <person name="Ma Y.Z."/>
            <person name="Qiu Y.X."/>
        </authorList>
    </citation>
    <scope>NUCLEOTIDE SEQUENCE [LARGE SCALE GENOMIC DNA]</scope>
    <source>
        <strain evidence="1">Hangzhou</strain>
    </source>
</reference>
<name>A0AAP0RAX3_LIQFO</name>
<proteinExistence type="predicted"/>
<accession>A0AAP0RAX3</accession>
<organism evidence="1 2">
    <name type="scientific">Liquidambar formosana</name>
    <name type="common">Formosan gum</name>
    <dbReference type="NCBI Taxonomy" id="63359"/>
    <lineage>
        <taxon>Eukaryota</taxon>
        <taxon>Viridiplantae</taxon>
        <taxon>Streptophyta</taxon>
        <taxon>Embryophyta</taxon>
        <taxon>Tracheophyta</taxon>
        <taxon>Spermatophyta</taxon>
        <taxon>Magnoliopsida</taxon>
        <taxon>eudicotyledons</taxon>
        <taxon>Gunneridae</taxon>
        <taxon>Pentapetalae</taxon>
        <taxon>Saxifragales</taxon>
        <taxon>Altingiaceae</taxon>
        <taxon>Liquidambar</taxon>
    </lineage>
</organism>
<dbReference type="EMBL" id="JBBPBK010000012">
    <property type="protein sequence ID" value="KAK9274221.1"/>
    <property type="molecule type" value="Genomic_DNA"/>
</dbReference>
<evidence type="ECO:0000313" key="2">
    <source>
        <dbReference type="Proteomes" id="UP001415857"/>
    </source>
</evidence>
<evidence type="ECO:0000313" key="1">
    <source>
        <dbReference type="EMBL" id="KAK9274221.1"/>
    </source>
</evidence>
<dbReference type="Proteomes" id="UP001415857">
    <property type="component" value="Unassembled WGS sequence"/>
</dbReference>
<gene>
    <name evidence="1" type="ORF">L1049_019035</name>
</gene>